<dbReference type="EMBL" id="AZMM01016427">
    <property type="protein sequence ID" value="ETJ29028.1"/>
    <property type="molecule type" value="Genomic_DNA"/>
</dbReference>
<sequence>GTLTKGSFKVSEVNVYNISKDRLIEIAALGESFSNHPIAQSIVKEYNNFSYSKIF</sequence>
<proteinExistence type="predicted"/>
<dbReference type="SUPFAM" id="SSF81660">
    <property type="entry name" value="Metal cation-transporting ATPase, ATP-binding domain N"/>
    <property type="match status" value="1"/>
</dbReference>
<dbReference type="AlphaFoldDB" id="W1XFC1"/>
<gene>
    <name evidence="1" type="ORF">Q604_UNBC16427G0001</name>
</gene>
<feature type="non-terminal residue" evidence="1">
    <location>
        <position position="1"/>
    </location>
</feature>
<reference evidence="1" key="1">
    <citation type="submission" date="2013-12" db="EMBL/GenBank/DDBJ databases">
        <title>A Varibaculum cambriense genome reconstructed from a premature infant gut community with otherwise low bacterial novelty that shifts toward anaerobic metabolism during the third week of life.</title>
        <authorList>
            <person name="Brown C.T."/>
            <person name="Sharon I."/>
            <person name="Thomas B.C."/>
            <person name="Castelle C.J."/>
            <person name="Morowitz M.J."/>
            <person name="Banfield J.F."/>
        </authorList>
    </citation>
    <scope>NUCLEOTIDE SEQUENCE</scope>
</reference>
<name>W1XFC1_9ZZZZ</name>
<accession>W1XFC1</accession>
<protein>
    <submittedName>
        <fullName evidence="1">Zinc-transporting ATPase</fullName>
    </submittedName>
</protein>
<evidence type="ECO:0000313" key="1">
    <source>
        <dbReference type="EMBL" id="ETJ29028.1"/>
    </source>
</evidence>
<organism evidence="1">
    <name type="scientific">human gut metagenome</name>
    <dbReference type="NCBI Taxonomy" id="408170"/>
    <lineage>
        <taxon>unclassified sequences</taxon>
        <taxon>metagenomes</taxon>
        <taxon>organismal metagenomes</taxon>
    </lineage>
</organism>
<dbReference type="GO" id="GO:0000166">
    <property type="term" value="F:nucleotide binding"/>
    <property type="evidence" value="ECO:0007669"/>
    <property type="project" value="InterPro"/>
</dbReference>
<dbReference type="Gene3D" id="3.40.1110.10">
    <property type="entry name" value="Calcium-transporting ATPase, cytoplasmic domain N"/>
    <property type="match status" value="1"/>
</dbReference>
<dbReference type="InterPro" id="IPR023299">
    <property type="entry name" value="ATPase_P-typ_cyto_dom_N"/>
</dbReference>
<comment type="caution">
    <text evidence="1">The sequence shown here is derived from an EMBL/GenBank/DDBJ whole genome shotgun (WGS) entry which is preliminary data.</text>
</comment>